<dbReference type="PANTHER" id="PTHR43102:SF2">
    <property type="entry name" value="GAF DOMAIN-CONTAINING PROTEIN"/>
    <property type="match status" value="1"/>
</dbReference>
<dbReference type="PANTHER" id="PTHR43102">
    <property type="entry name" value="SLR1143 PROTEIN"/>
    <property type="match status" value="1"/>
</dbReference>
<accession>A0A3M9N315</accession>
<dbReference type="OrthoDB" id="9811889at2"/>
<evidence type="ECO:0000313" key="3">
    <source>
        <dbReference type="Proteomes" id="UP000272117"/>
    </source>
</evidence>
<dbReference type="SUPFAM" id="SSF55781">
    <property type="entry name" value="GAF domain-like"/>
    <property type="match status" value="1"/>
</dbReference>
<keyword evidence="3" id="KW-1185">Reference proteome</keyword>
<evidence type="ECO:0000313" key="2">
    <source>
        <dbReference type="EMBL" id="RNI31418.1"/>
    </source>
</evidence>
<comment type="caution">
    <text evidence="2">The sequence shown here is derived from an EMBL/GenBank/DDBJ whole genome shotgun (WGS) entry which is preliminary data.</text>
</comment>
<dbReference type="Proteomes" id="UP000272117">
    <property type="component" value="Unassembled WGS sequence"/>
</dbReference>
<dbReference type="EMBL" id="RJJD01000001">
    <property type="protein sequence ID" value="RNI31418.1"/>
    <property type="molecule type" value="Genomic_DNA"/>
</dbReference>
<dbReference type="AlphaFoldDB" id="A0A3M9N315"/>
<dbReference type="Gene3D" id="3.30.450.40">
    <property type="match status" value="1"/>
</dbReference>
<protein>
    <submittedName>
        <fullName evidence="2">GAF domain-containing protein</fullName>
    </submittedName>
</protein>
<organism evidence="2 3">
    <name type="scientific">Rufibacter latericius</name>
    <dbReference type="NCBI Taxonomy" id="2487040"/>
    <lineage>
        <taxon>Bacteria</taxon>
        <taxon>Pseudomonadati</taxon>
        <taxon>Bacteroidota</taxon>
        <taxon>Cytophagia</taxon>
        <taxon>Cytophagales</taxon>
        <taxon>Hymenobacteraceae</taxon>
        <taxon>Rufibacter</taxon>
    </lineage>
</organism>
<feature type="domain" description="GAF" evidence="1">
    <location>
        <begin position="33"/>
        <end position="162"/>
    </location>
</feature>
<proteinExistence type="predicted"/>
<dbReference type="InterPro" id="IPR029016">
    <property type="entry name" value="GAF-like_dom_sf"/>
</dbReference>
<name>A0A3M9N315_9BACT</name>
<dbReference type="Pfam" id="PF01590">
    <property type="entry name" value="GAF"/>
    <property type="match status" value="1"/>
</dbReference>
<reference evidence="2 3" key="1">
    <citation type="submission" date="2018-11" db="EMBL/GenBank/DDBJ databases">
        <title>Rufibacter latericius sp. nov., isolated from water in Baiyang Lake.</title>
        <authorList>
            <person name="Yang Y."/>
        </authorList>
    </citation>
    <scope>NUCLEOTIDE SEQUENCE [LARGE SCALE GENOMIC DNA]</scope>
    <source>
        <strain evidence="2 3">R-22-1c-1</strain>
    </source>
</reference>
<dbReference type="RefSeq" id="WP_123125320.1">
    <property type="nucleotide sequence ID" value="NZ_RJJD01000001.1"/>
</dbReference>
<evidence type="ECO:0000259" key="1">
    <source>
        <dbReference type="Pfam" id="PF01590"/>
    </source>
</evidence>
<sequence length="170" mass="18692">MENTFGIAIIPDNEEERLDKLRSLHLLDTHREEGTFKHIAAMAARMFDVPIAMVNLVASEHVHTKGSAGMAEPLSLVPRGISLCSLAVLREETTVFQNALEEPCLLANPLVSGEFGLRFYAAAPLTTNDGYTIGAICLVDKEPRKFPETDQRVLENLASVVMENIERGTT</sequence>
<dbReference type="InterPro" id="IPR003018">
    <property type="entry name" value="GAF"/>
</dbReference>
<gene>
    <name evidence="2" type="ORF">EFB08_02530</name>
</gene>